<dbReference type="GO" id="GO:0004860">
    <property type="term" value="F:protein kinase inhibitor activity"/>
    <property type="evidence" value="ECO:0007669"/>
    <property type="project" value="UniProtKB-KW"/>
</dbReference>
<proteinExistence type="predicted"/>
<dbReference type="OrthoDB" id="1302889at2759"/>
<organism evidence="4 5">
    <name type="scientific">Mikania micrantha</name>
    <name type="common">bitter vine</name>
    <dbReference type="NCBI Taxonomy" id="192012"/>
    <lineage>
        <taxon>Eukaryota</taxon>
        <taxon>Viridiplantae</taxon>
        <taxon>Streptophyta</taxon>
        <taxon>Embryophyta</taxon>
        <taxon>Tracheophyta</taxon>
        <taxon>Spermatophyta</taxon>
        <taxon>Magnoliopsida</taxon>
        <taxon>eudicotyledons</taxon>
        <taxon>Gunneridae</taxon>
        <taxon>Pentapetalae</taxon>
        <taxon>asterids</taxon>
        <taxon>campanulids</taxon>
        <taxon>Asterales</taxon>
        <taxon>Asteraceae</taxon>
        <taxon>Asteroideae</taxon>
        <taxon>Heliantheae alliance</taxon>
        <taxon>Eupatorieae</taxon>
        <taxon>Mikania</taxon>
    </lineage>
</organism>
<accession>A0A5N6Q696</accession>
<evidence type="ECO:0000256" key="1">
    <source>
        <dbReference type="ARBA" id="ARBA00023013"/>
    </source>
</evidence>
<dbReference type="PANTHER" id="PTHR33142">
    <property type="entry name" value="CYCLIN-DEPENDENT PROTEIN KINASE INHIBITOR SMR13"/>
    <property type="match status" value="1"/>
</dbReference>
<gene>
    <name evidence="4" type="ORF">E3N88_02692</name>
</gene>
<comment type="caution">
    <text evidence="4">The sequence shown here is derived from an EMBL/GenBank/DDBJ whole genome shotgun (WGS) entry which is preliminary data.</text>
</comment>
<reference evidence="4 5" key="1">
    <citation type="submission" date="2019-05" db="EMBL/GenBank/DDBJ databases">
        <title>Mikania micrantha, genome provides insights into the molecular mechanism of rapid growth.</title>
        <authorList>
            <person name="Liu B."/>
        </authorList>
    </citation>
    <scope>NUCLEOTIDE SEQUENCE [LARGE SCALE GENOMIC DNA]</scope>
    <source>
        <strain evidence="4">NLD-2019</strain>
        <tissue evidence="4">Leaf</tissue>
    </source>
</reference>
<keyword evidence="5" id="KW-1185">Reference proteome</keyword>
<dbReference type="GO" id="GO:0032875">
    <property type="term" value="P:regulation of DNA endoreduplication"/>
    <property type="evidence" value="ECO:0007669"/>
    <property type="project" value="InterPro"/>
</dbReference>
<evidence type="ECO:0000256" key="2">
    <source>
        <dbReference type="ARBA" id="ARBA00023306"/>
    </source>
</evidence>
<dbReference type="Proteomes" id="UP000326396">
    <property type="component" value="Linkage Group LG1"/>
</dbReference>
<keyword evidence="1" id="KW-0649">Protein kinase inhibitor</keyword>
<protein>
    <submittedName>
        <fullName evidence="4">Uncharacterized protein</fullName>
    </submittedName>
</protein>
<dbReference type="InterPro" id="IPR040389">
    <property type="entry name" value="SMR"/>
</dbReference>
<evidence type="ECO:0000313" key="5">
    <source>
        <dbReference type="Proteomes" id="UP000326396"/>
    </source>
</evidence>
<dbReference type="AlphaFoldDB" id="A0A5N6Q696"/>
<name>A0A5N6Q696_9ASTR</name>
<evidence type="ECO:0000256" key="3">
    <source>
        <dbReference type="SAM" id="MobiDB-lite"/>
    </source>
</evidence>
<evidence type="ECO:0000313" key="4">
    <source>
        <dbReference type="EMBL" id="KAD7479556.1"/>
    </source>
</evidence>
<sequence>MLVISTDFAQVSFRKPLFSNFDMGFTKKHQGDGDSIEGKKWVISGIAMCAPLKPVSTKNENGEFDDGSTTPTMEGSRVPEKFQCPPPPRKRRPVSSCHRKKDIEFFTSPELDSFFQNFANSDRLSEILGYPQCALKGLHVTDVRGGRTSELRIVVERRGGRSGARQEACGEVR</sequence>
<keyword evidence="2" id="KW-0131">Cell cycle</keyword>
<dbReference type="PANTHER" id="PTHR33142:SF48">
    <property type="entry name" value="CYCLIN-DEPENDENT PROTEIN KINASE INHIBITOR SMR15"/>
    <property type="match status" value="1"/>
</dbReference>
<dbReference type="EMBL" id="SZYD01000001">
    <property type="protein sequence ID" value="KAD7479556.1"/>
    <property type="molecule type" value="Genomic_DNA"/>
</dbReference>
<feature type="region of interest" description="Disordered" evidence="3">
    <location>
        <begin position="57"/>
        <end position="96"/>
    </location>
</feature>